<proteinExistence type="predicted"/>
<reference evidence="1" key="2">
    <citation type="submission" date="2020-11" db="EMBL/GenBank/DDBJ databases">
        <authorList>
            <person name="McCartney M.A."/>
            <person name="Auch B."/>
            <person name="Kono T."/>
            <person name="Mallez S."/>
            <person name="Becker A."/>
            <person name="Gohl D.M."/>
            <person name="Silverstein K.A.T."/>
            <person name="Koren S."/>
            <person name="Bechman K.B."/>
            <person name="Herman A."/>
            <person name="Abrahante J.E."/>
            <person name="Garbe J."/>
        </authorList>
    </citation>
    <scope>NUCLEOTIDE SEQUENCE</scope>
    <source>
        <strain evidence="1">Duluth1</strain>
        <tissue evidence="1">Whole animal</tissue>
    </source>
</reference>
<dbReference type="AlphaFoldDB" id="A0A9D4LUE1"/>
<evidence type="ECO:0000313" key="2">
    <source>
        <dbReference type="Proteomes" id="UP000828390"/>
    </source>
</evidence>
<dbReference type="EMBL" id="JAIWYP010000002">
    <property type="protein sequence ID" value="KAH3864878.1"/>
    <property type="molecule type" value="Genomic_DNA"/>
</dbReference>
<evidence type="ECO:0000313" key="1">
    <source>
        <dbReference type="EMBL" id="KAH3864878.1"/>
    </source>
</evidence>
<comment type="caution">
    <text evidence="1">The sequence shown here is derived from an EMBL/GenBank/DDBJ whole genome shotgun (WGS) entry which is preliminary data.</text>
</comment>
<keyword evidence="2" id="KW-1185">Reference proteome</keyword>
<dbReference type="Proteomes" id="UP000828390">
    <property type="component" value="Unassembled WGS sequence"/>
</dbReference>
<organism evidence="1 2">
    <name type="scientific">Dreissena polymorpha</name>
    <name type="common">Zebra mussel</name>
    <name type="synonym">Mytilus polymorpha</name>
    <dbReference type="NCBI Taxonomy" id="45954"/>
    <lineage>
        <taxon>Eukaryota</taxon>
        <taxon>Metazoa</taxon>
        <taxon>Spiralia</taxon>
        <taxon>Lophotrochozoa</taxon>
        <taxon>Mollusca</taxon>
        <taxon>Bivalvia</taxon>
        <taxon>Autobranchia</taxon>
        <taxon>Heteroconchia</taxon>
        <taxon>Euheterodonta</taxon>
        <taxon>Imparidentia</taxon>
        <taxon>Neoheterodontei</taxon>
        <taxon>Myida</taxon>
        <taxon>Dreissenoidea</taxon>
        <taxon>Dreissenidae</taxon>
        <taxon>Dreissena</taxon>
    </lineage>
</organism>
<evidence type="ECO:0008006" key="3">
    <source>
        <dbReference type="Google" id="ProtNLM"/>
    </source>
</evidence>
<accession>A0A9D4LUE1</accession>
<gene>
    <name evidence="1" type="ORF">DPMN_027909</name>
</gene>
<sequence length="94" mass="10486">MYVFICINSRTITTLCFPIALCHRSSLVYEIILPTQSASWQFNYDTVNSYTIVVKCLDGKPSGTASTTLVVSLSPNQPPEITNLPRKNAFNDRV</sequence>
<reference evidence="1" key="1">
    <citation type="journal article" date="2019" name="bioRxiv">
        <title>The Genome of the Zebra Mussel, Dreissena polymorpha: A Resource for Invasive Species Research.</title>
        <authorList>
            <person name="McCartney M.A."/>
            <person name="Auch B."/>
            <person name="Kono T."/>
            <person name="Mallez S."/>
            <person name="Zhang Y."/>
            <person name="Obille A."/>
            <person name="Becker A."/>
            <person name="Abrahante J.E."/>
            <person name="Garbe J."/>
            <person name="Badalamenti J.P."/>
            <person name="Herman A."/>
            <person name="Mangelson H."/>
            <person name="Liachko I."/>
            <person name="Sullivan S."/>
            <person name="Sone E.D."/>
            <person name="Koren S."/>
            <person name="Silverstein K.A.T."/>
            <person name="Beckman K.B."/>
            <person name="Gohl D.M."/>
        </authorList>
    </citation>
    <scope>NUCLEOTIDE SEQUENCE</scope>
    <source>
        <strain evidence="1">Duluth1</strain>
        <tissue evidence="1">Whole animal</tissue>
    </source>
</reference>
<name>A0A9D4LUE1_DREPO</name>
<protein>
    <recommendedName>
        <fullName evidence="3">Cadherin domain-containing protein</fullName>
    </recommendedName>
</protein>